<proteinExistence type="inferred from homology"/>
<evidence type="ECO:0000256" key="1">
    <source>
        <dbReference type="ARBA" id="ARBA00008918"/>
    </source>
</evidence>
<dbReference type="Proteomes" id="UP000706151">
    <property type="component" value="Unassembled WGS sequence"/>
</dbReference>
<evidence type="ECO:0000313" key="4">
    <source>
        <dbReference type="Proteomes" id="UP000706151"/>
    </source>
</evidence>
<dbReference type="InterPro" id="IPR005031">
    <property type="entry name" value="COQ10_START"/>
</dbReference>
<dbReference type="Gene3D" id="3.30.530.20">
    <property type="match status" value="1"/>
</dbReference>
<dbReference type="InterPro" id="IPR023393">
    <property type="entry name" value="START-like_dom_sf"/>
</dbReference>
<dbReference type="EMBL" id="JADJOT010000009">
    <property type="protein sequence ID" value="MBK7954914.1"/>
    <property type="molecule type" value="Genomic_DNA"/>
</dbReference>
<reference evidence="3 4" key="1">
    <citation type="submission" date="2020-10" db="EMBL/GenBank/DDBJ databases">
        <title>Connecting structure to function with the recovery of over 1000 high-quality activated sludge metagenome-assembled genomes encoding full-length rRNA genes using long-read sequencing.</title>
        <authorList>
            <person name="Singleton C.M."/>
            <person name="Petriglieri F."/>
            <person name="Kristensen J.M."/>
            <person name="Kirkegaard R.H."/>
            <person name="Michaelsen T.Y."/>
            <person name="Andersen M.H."/>
            <person name="Karst S.M."/>
            <person name="Dueholm M.S."/>
            <person name="Nielsen P.H."/>
            <person name="Albertsen M."/>
        </authorList>
    </citation>
    <scope>NUCLEOTIDE SEQUENCE [LARGE SCALE GENOMIC DNA]</scope>
    <source>
        <strain evidence="3">Fred_18-Q3-R57-64_BAT3C.720</strain>
    </source>
</reference>
<dbReference type="GO" id="GO:0048039">
    <property type="term" value="F:ubiquinone binding"/>
    <property type="evidence" value="ECO:0007669"/>
    <property type="project" value="InterPro"/>
</dbReference>
<comment type="caution">
    <text evidence="3">The sequence shown here is derived from an EMBL/GenBank/DDBJ whole genome shotgun (WGS) entry which is preliminary data.</text>
</comment>
<evidence type="ECO:0000313" key="3">
    <source>
        <dbReference type="EMBL" id="MBK7954914.1"/>
    </source>
</evidence>
<dbReference type="CDD" id="cd07813">
    <property type="entry name" value="COQ10p_like"/>
    <property type="match status" value="1"/>
</dbReference>
<name>A0A935W582_9PROT</name>
<dbReference type="SUPFAM" id="SSF55961">
    <property type="entry name" value="Bet v1-like"/>
    <property type="match status" value="1"/>
</dbReference>
<gene>
    <name evidence="3" type="ORF">IPK02_13685</name>
</gene>
<organism evidence="3 4">
    <name type="scientific">Candidatus Accumulibacter affinis</name>
    <dbReference type="NCBI Taxonomy" id="2954384"/>
    <lineage>
        <taxon>Bacteria</taxon>
        <taxon>Pseudomonadati</taxon>
        <taxon>Pseudomonadota</taxon>
        <taxon>Betaproteobacteria</taxon>
        <taxon>Candidatus Accumulibacter</taxon>
    </lineage>
</organism>
<accession>A0A935W582</accession>
<protein>
    <submittedName>
        <fullName evidence="3">Type II toxin-antitoxin system RatA family toxin</fullName>
    </submittedName>
</protein>
<comment type="similarity">
    <text evidence="1">Belongs to the ribosome association toxin RatA family.</text>
</comment>
<evidence type="ECO:0000259" key="2">
    <source>
        <dbReference type="Pfam" id="PF03364"/>
    </source>
</evidence>
<dbReference type="InterPro" id="IPR044996">
    <property type="entry name" value="COQ10-like"/>
</dbReference>
<dbReference type="PANTHER" id="PTHR12901">
    <property type="entry name" value="SPERM PROTEIN HOMOLOG"/>
    <property type="match status" value="1"/>
</dbReference>
<feature type="domain" description="Coenzyme Q-binding protein COQ10 START" evidence="2">
    <location>
        <begin position="10"/>
        <end position="134"/>
    </location>
</feature>
<dbReference type="PANTHER" id="PTHR12901:SF10">
    <property type="entry name" value="COENZYME Q-BINDING PROTEIN COQ10, MITOCHONDRIAL"/>
    <property type="match status" value="1"/>
</dbReference>
<dbReference type="GO" id="GO:0045333">
    <property type="term" value="P:cellular respiration"/>
    <property type="evidence" value="ECO:0007669"/>
    <property type="project" value="InterPro"/>
</dbReference>
<dbReference type="AlphaFoldDB" id="A0A935W582"/>
<dbReference type="Pfam" id="PF03364">
    <property type="entry name" value="Polyketide_cyc"/>
    <property type="match status" value="1"/>
</dbReference>
<sequence>MAMVRKSVLIERSSQQMFDLVDRVEDYPQFLPWCSLTRCEFRDDTKTVATLHINYRNVKSHFTTENEKESPSSMKIRLVDGPFRRLEGLWRFKPLSAQACKIEFQLSYEFSSKMFEKVIGPVFSQIANSFVDAFVRRANEVHGVPNG</sequence>